<accession>A0A011MRX2</accession>
<dbReference type="Proteomes" id="UP000020218">
    <property type="component" value="Unassembled WGS sequence"/>
</dbReference>
<dbReference type="InterPro" id="IPR053537">
    <property type="entry name" value="DNA-guanine_TGase"/>
</dbReference>
<name>A0A011MRX2_9PROT</name>
<protein>
    <recommendedName>
        <fullName evidence="3">tRNA-guanine(15) transglycosylase-like domain-containing protein</fullName>
    </recommendedName>
</protein>
<gene>
    <name evidence="1" type="ORF">AW08_03260</name>
</gene>
<dbReference type="GO" id="GO:0006400">
    <property type="term" value="P:tRNA modification"/>
    <property type="evidence" value="ECO:0007669"/>
    <property type="project" value="InterPro"/>
</dbReference>
<reference evidence="1" key="1">
    <citation type="submission" date="2014-02" db="EMBL/GenBank/DDBJ databases">
        <title>Expanding our view of genomic diversity in Candidatus Accumulibacter clades.</title>
        <authorList>
            <person name="Skennerton C.T."/>
            <person name="Barr J.J."/>
            <person name="Slater F.R."/>
            <person name="Bond P.L."/>
            <person name="Tyson G.W."/>
        </authorList>
    </citation>
    <scope>NUCLEOTIDE SEQUENCE [LARGE SCALE GENOMIC DNA]</scope>
</reference>
<dbReference type="InterPro" id="IPR036511">
    <property type="entry name" value="TGT-like_sf"/>
</dbReference>
<dbReference type="STRING" id="1454001.AW08_03260"/>
<dbReference type="SUPFAM" id="SSF51713">
    <property type="entry name" value="tRNA-guanine transglycosylase"/>
    <property type="match status" value="1"/>
</dbReference>
<sequence>MKFVFADSMDYVDPKFDFIKDQTAPTRRPYWDDQYPHEVLGFAPYDGMLVSRAIVGDHRFPGKYTEAQAMRFRRVGARKFLRLDGPTHADMMLMGDCGAFSYSAMEVPPYTPEDTVEFYADGGFTHGCSIDHIIFEFDPSASGDGGGSDLAHERFDITLDLADRFLRASRGLGEGFTPIGVVQGWSPDSMARAAHSLLAMGYRYLAIGGLVPLKTEAIHKAVEAVDAVVRCKSDARMHLLGFAKADDIGQFSRYRVASFDTTSPLIRAFKDARRNYYLRDGNRTISYYTAVRIPQAYENNALLRQVKSGRLRQETLAHMESSALSALRDYSKGRLDLESVLDAVIDYAKPLHWSPREQEQVLDRRMATLRKQYRQTLEARPWERCRCSICTNCGVEVIVYRGSNRNKRRGIHNLGVFRDHLRQQLAS</sequence>
<evidence type="ECO:0000313" key="1">
    <source>
        <dbReference type="EMBL" id="EXI65341.1"/>
    </source>
</evidence>
<comment type="caution">
    <text evidence="1">The sequence shown here is derived from an EMBL/GenBank/DDBJ whole genome shotgun (WGS) entry which is preliminary data.</text>
</comment>
<evidence type="ECO:0008006" key="3">
    <source>
        <dbReference type="Google" id="ProtNLM"/>
    </source>
</evidence>
<organism evidence="1 2">
    <name type="scientific">Candidatus Accumulibacter adjunctus</name>
    <dbReference type="NCBI Taxonomy" id="1454001"/>
    <lineage>
        <taxon>Bacteria</taxon>
        <taxon>Pseudomonadati</taxon>
        <taxon>Pseudomonadota</taxon>
        <taxon>Betaproteobacteria</taxon>
        <taxon>Candidatus Accumulibacter</taxon>
    </lineage>
</organism>
<proteinExistence type="predicted"/>
<evidence type="ECO:0000313" key="2">
    <source>
        <dbReference type="Proteomes" id="UP000020218"/>
    </source>
</evidence>
<dbReference type="AlphaFoldDB" id="A0A011MRX2"/>
<dbReference type="PATRIC" id="fig|1454001.3.peg.3307"/>
<dbReference type="NCBIfam" id="NF041059">
    <property type="entry name" value="DpdA"/>
    <property type="match status" value="1"/>
</dbReference>
<dbReference type="Gene3D" id="3.20.20.105">
    <property type="entry name" value="Queuine tRNA-ribosyltransferase-like"/>
    <property type="match status" value="1"/>
</dbReference>
<keyword evidence="2" id="KW-1185">Reference proteome</keyword>
<dbReference type="EMBL" id="JFAX01000024">
    <property type="protein sequence ID" value="EXI65341.1"/>
    <property type="molecule type" value="Genomic_DNA"/>
</dbReference>